<evidence type="ECO:0000259" key="4">
    <source>
        <dbReference type="Pfam" id="PF24517"/>
    </source>
</evidence>
<keyword evidence="3" id="KW-0732">Signal</keyword>
<dbReference type="RefSeq" id="WP_369704275.1">
    <property type="nucleotide sequence ID" value="NZ_JBGEWD010000007.1"/>
</dbReference>
<gene>
    <name evidence="5" type="ORF">AB8U03_09295</name>
</gene>
<evidence type="ECO:0000256" key="2">
    <source>
        <dbReference type="ARBA" id="ARBA00022525"/>
    </source>
</evidence>
<proteinExistence type="predicted"/>
<dbReference type="Proteomes" id="UP001564657">
    <property type="component" value="Unassembled WGS sequence"/>
</dbReference>
<accession>A0ABV4BNP1</accession>
<keyword evidence="6" id="KW-1185">Reference proteome</keyword>
<evidence type="ECO:0000313" key="6">
    <source>
        <dbReference type="Proteomes" id="UP001564657"/>
    </source>
</evidence>
<feature type="domain" description="Carbohydrate-binding module family 96" evidence="4">
    <location>
        <begin position="7"/>
        <end position="176"/>
    </location>
</feature>
<reference evidence="5 6" key="1">
    <citation type="submission" date="2024-08" db="EMBL/GenBank/DDBJ databases">
        <title>Clostridium lapicellarii sp. nov., and Clostridium renhuaiense sp. nov., two species isolated from the mud in a fermentation cellar used for producing sauce-flavour Chinese liquors.</title>
        <authorList>
            <person name="Yang F."/>
            <person name="Wang H."/>
            <person name="Chen L.Q."/>
            <person name="Zhou N."/>
            <person name="Lu J.J."/>
            <person name="Pu X.X."/>
            <person name="Wan B."/>
            <person name="Wang L."/>
            <person name="Liu S.J."/>
        </authorList>
    </citation>
    <scope>NUCLEOTIDE SEQUENCE [LARGE SCALE GENOMIC DNA]</scope>
    <source>
        <strain evidence="5 6">MT-5</strain>
    </source>
</reference>
<protein>
    <submittedName>
        <fullName evidence="5">DNRLRE domain-containing protein</fullName>
    </submittedName>
</protein>
<dbReference type="InterPro" id="IPR055372">
    <property type="entry name" value="CBM96"/>
</dbReference>
<comment type="subcellular location">
    <subcellularLocation>
        <location evidence="1">Secreted</location>
    </subcellularLocation>
</comment>
<dbReference type="EMBL" id="JBGEWD010000007">
    <property type="protein sequence ID" value="MEY8000389.1"/>
    <property type="molecule type" value="Genomic_DNA"/>
</dbReference>
<dbReference type="NCBIfam" id="NF033679">
    <property type="entry name" value="DNRLRE_dom"/>
    <property type="match status" value="1"/>
</dbReference>
<comment type="caution">
    <text evidence="5">The sequence shown here is derived from an EMBL/GenBank/DDBJ whole genome shotgun (WGS) entry which is preliminary data.</text>
</comment>
<organism evidence="5 6">
    <name type="scientific">Clostridium moutaii</name>
    <dbReference type="NCBI Taxonomy" id="3240932"/>
    <lineage>
        <taxon>Bacteria</taxon>
        <taxon>Bacillati</taxon>
        <taxon>Bacillota</taxon>
        <taxon>Clostridia</taxon>
        <taxon>Eubacteriales</taxon>
        <taxon>Clostridiaceae</taxon>
        <taxon>Clostridium</taxon>
    </lineage>
</organism>
<evidence type="ECO:0000256" key="3">
    <source>
        <dbReference type="ARBA" id="ARBA00022729"/>
    </source>
</evidence>
<evidence type="ECO:0000256" key="1">
    <source>
        <dbReference type="ARBA" id="ARBA00004613"/>
    </source>
</evidence>
<evidence type="ECO:0000313" key="5">
    <source>
        <dbReference type="EMBL" id="MEY8000389.1"/>
    </source>
</evidence>
<keyword evidence="2" id="KW-0964">Secreted</keyword>
<name>A0ABV4BNP1_9CLOT</name>
<dbReference type="Pfam" id="PF24517">
    <property type="entry name" value="CBM96"/>
    <property type="match status" value="1"/>
</dbReference>
<sequence>MAFYISYPTDDIYISEFFSTQNFVSSPFLYTGEYTEHNKCPDAYRSLLKFNTTDIIPSKSFIEKVTLHLYVNRKDKTDYKHSSQCLTVYSNLINFSENTATWNNAPNISITPYSKTILNKDIGNYIQLDITCLFLKWHDKIIANNGITLVGTENIIDTIIGYGSSRSSNSPYLSIKYTYNTECQQYTQI</sequence>